<dbReference type="InterPro" id="IPR049772">
    <property type="entry name" value="OTU_OTUD6"/>
</dbReference>
<keyword evidence="7" id="KW-0175">Coiled coil</keyword>
<gene>
    <name evidence="10" type="ORF">PAPOLLO_LOCUS13418</name>
</gene>
<evidence type="ECO:0000256" key="5">
    <source>
        <dbReference type="ARBA" id="ARBA00022801"/>
    </source>
</evidence>
<dbReference type="CDD" id="cd22761">
    <property type="entry name" value="OTU_OTUD6"/>
    <property type="match status" value="1"/>
</dbReference>
<comment type="caution">
    <text evidence="10">The sequence shown here is derived from an EMBL/GenBank/DDBJ whole genome shotgun (WGS) entry which is preliminary data.</text>
</comment>
<feature type="compositionally biased region" description="Basic and acidic residues" evidence="8">
    <location>
        <begin position="125"/>
        <end position="139"/>
    </location>
</feature>
<dbReference type="GO" id="GO:0016579">
    <property type="term" value="P:protein deubiquitination"/>
    <property type="evidence" value="ECO:0007669"/>
    <property type="project" value="TreeGrafter"/>
</dbReference>
<keyword evidence="11" id="KW-1185">Reference proteome</keyword>
<dbReference type="EMBL" id="CAJQZP010000935">
    <property type="protein sequence ID" value="CAG4998599.1"/>
    <property type="molecule type" value="Genomic_DNA"/>
</dbReference>
<dbReference type="FunFam" id="3.90.70.80:FF:000003">
    <property type="entry name" value="OTU domain-containing protein 6B"/>
    <property type="match status" value="1"/>
</dbReference>
<dbReference type="PANTHER" id="PTHR12419:SF10">
    <property type="entry name" value="DEUBIQUITINASE OTUD6B"/>
    <property type="match status" value="1"/>
</dbReference>
<reference evidence="10" key="1">
    <citation type="submission" date="2021-04" db="EMBL/GenBank/DDBJ databases">
        <authorList>
            <person name="Tunstrom K."/>
        </authorList>
    </citation>
    <scope>NUCLEOTIDE SEQUENCE</scope>
</reference>
<feature type="coiled-coil region" evidence="7">
    <location>
        <begin position="29"/>
        <end position="88"/>
    </location>
</feature>
<dbReference type="InterPro" id="IPR050704">
    <property type="entry name" value="Peptidase_C85-like"/>
</dbReference>
<dbReference type="GO" id="GO:0004843">
    <property type="term" value="F:cysteine-type deubiquitinase activity"/>
    <property type="evidence" value="ECO:0007669"/>
    <property type="project" value="UniProtKB-EC"/>
</dbReference>
<evidence type="ECO:0000256" key="8">
    <source>
        <dbReference type="SAM" id="MobiDB-lite"/>
    </source>
</evidence>
<keyword evidence="4" id="KW-0833">Ubl conjugation pathway</keyword>
<feature type="domain" description="OTU" evidence="9">
    <location>
        <begin position="165"/>
        <end position="304"/>
    </location>
</feature>
<feature type="compositionally biased region" description="Basic residues" evidence="8">
    <location>
        <begin position="115"/>
        <end position="124"/>
    </location>
</feature>
<feature type="region of interest" description="Disordered" evidence="8">
    <location>
        <begin position="101"/>
        <end position="139"/>
    </location>
</feature>
<evidence type="ECO:0000256" key="7">
    <source>
        <dbReference type="SAM" id="Coils"/>
    </source>
</evidence>
<name>A0A8S3X4D0_PARAO</name>
<dbReference type="InterPro" id="IPR003323">
    <property type="entry name" value="OTU_dom"/>
</dbReference>
<protein>
    <recommendedName>
        <fullName evidence="2">ubiquitinyl hydrolase 1</fullName>
        <ecNumber evidence="2">3.4.19.12</ecNumber>
    </recommendedName>
</protein>
<evidence type="ECO:0000256" key="3">
    <source>
        <dbReference type="ARBA" id="ARBA00022670"/>
    </source>
</evidence>
<evidence type="ECO:0000259" key="9">
    <source>
        <dbReference type="PROSITE" id="PS50802"/>
    </source>
</evidence>
<evidence type="ECO:0000313" key="10">
    <source>
        <dbReference type="EMBL" id="CAG4998599.1"/>
    </source>
</evidence>
<evidence type="ECO:0000256" key="4">
    <source>
        <dbReference type="ARBA" id="ARBA00022786"/>
    </source>
</evidence>
<accession>A0A8S3X4D0</accession>
<keyword evidence="5" id="KW-0378">Hydrolase</keyword>
<evidence type="ECO:0000256" key="6">
    <source>
        <dbReference type="ARBA" id="ARBA00022807"/>
    </source>
</evidence>
<organism evidence="10 11">
    <name type="scientific">Parnassius apollo</name>
    <name type="common">Apollo butterfly</name>
    <name type="synonym">Papilio apollo</name>
    <dbReference type="NCBI Taxonomy" id="110799"/>
    <lineage>
        <taxon>Eukaryota</taxon>
        <taxon>Metazoa</taxon>
        <taxon>Ecdysozoa</taxon>
        <taxon>Arthropoda</taxon>
        <taxon>Hexapoda</taxon>
        <taxon>Insecta</taxon>
        <taxon>Pterygota</taxon>
        <taxon>Neoptera</taxon>
        <taxon>Endopterygota</taxon>
        <taxon>Lepidoptera</taxon>
        <taxon>Glossata</taxon>
        <taxon>Ditrysia</taxon>
        <taxon>Papilionoidea</taxon>
        <taxon>Papilionidae</taxon>
        <taxon>Parnassiinae</taxon>
        <taxon>Parnassini</taxon>
        <taxon>Parnassius</taxon>
        <taxon>Parnassius</taxon>
    </lineage>
</organism>
<keyword evidence="3" id="KW-0645">Protease</keyword>
<dbReference type="PANTHER" id="PTHR12419">
    <property type="entry name" value="OTU DOMAIN CONTAINING PROTEIN"/>
    <property type="match status" value="1"/>
</dbReference>
<dbReference type="Proteomes" id="UP000691718">
    <property type="component" value="Unassembled WGS sequence"/>
</dbReference>
<evidence type="ECO:0000256" key="2">
    <source>
        <dbReference type="ARBA" id="ARBA00012759"/>
    </source>
</evidence>
<keyword evidence="6" id="KW-0788">Thiol protease</keyword>
<evidence type="ECO:0000256" key="1">
    <source>
        <dbReference type="ARBA" id="ARBA00000707"/>
    </source>
</evidence>
<sequence length="313" mass="36556">MLRRVRTRTQSSYIKKTNVNCKCQDFVNIMESSNELEALENKHRKEKKELQAHIQSLKKAAKNDKTKKKEFTAEIARLETELENRHKKELESIIKESPLDAEAGNLNKNEPSKVKVSKAQKRREKKEQQERERAQQIKLQEKENINGPRNIENQAIYNILKEMKLKIYPIPSDGDCLYQAISHQLLVKKQQSVPVDNLRQNTSKYIRDYKEDFMPFMSHPETCDMLTDTEFEEYCEKITSTKVWGGQIEIRALSNYLKCPITVIQATGPASIQQGEEFEGPSLIITYHRHMYSLGEHYNSTQDLEDNVIEYDT</sequence>
<proteinExistence type="predicted"/>
<dbReference type="PROSITE" id="PS50802">
    <property type="entry name" value="OTU"/>
    <property type="match status" value="1"/>
</dbReference>
<dbReference type="EC" id="3.4.19.12" evidence="2"/>
<comment type="catalytic activity">
    <reaction evidence="1">
        <text>Thiol-dependent hydrolysis of ester, thioester, amide, peptide and isopeptide bonds formed by the C-terminal Gly of ubiquitin (a 76-residue protein attached to proteins as an intracellular targeting signal).</text>
        <dbReference type="EC" id="3.4.19.12"/>
    </reaction>
</comment>
<dbReference type="OrthoDB" id="415023at2759"/>
<dbReference type="Pfam" id="PF02338">
    <property type="entry name" value="OTU"/>
    <property type="match status" value="1"/>
</dbReference>
<evidence type="ECO:0000313" key="11">
    <source>
        <dbReference type="Proteomes" id="UP000691718"/>
    </source>
</evidence>
<dbReference type="GO" id="GO:0006508">
    <property type="term" value="P:proteolysis"/>
    <property type="evidence" value="ECO:0007669"/>
    <property type="project" value="UniProtKB-KW"/>
</dbReference>
<dbReference type="AlphaFoldDB" id="A0A8S3X4D0"/>